<dbReference type="InterPro" id="IPR054241">
    <property type="entry name" value="DUF6968"/>
</dbReference>
<dbReference type="Proteomes" id="UP000005824">
    <property type="component" value="Unassembled WGS sequence"/>
</dbReference>
<gene>
    <name evidence="2" type="ORF">CfE428DRAFT_6402</name>
</gene>
<protein>
    <recommendedName>
        <fullName evidence="1">DUF6968 domain-containing protein</fullName>
    </recommendedName>
</protein>
<dbReference type="EMBL" id="ABVL01000041">
    <property type="protein sequence ID" value="EDY16077.1"/>
    <property type="molecule type" value="Genomic_DNA"/>
</dbReference>
<name>B4DBW1_9BACT</name>
<keyword evidence="3" id="KW-1185">Reference proteome</keyword>
<accession>B4DBW1</accession>
<reference evidence="2 3" key="1">
    <citation type="journal article" date="2011" name="J. Bacteriol.">
        <title>Genome sequence of Chthoniobacter flavus Ellin428, an aerobic heterotrophic soil bacterium.</title>
        <authorList>
            <person name="Kant R."/>
            <person name="van Passel M.W."/>
            <person name="Palva A."/>
            <person name="Lucas S."/>
            <person name="Lapidus A."/>
            <person name="Glavina Del Rio T."/>
            <person name="Dalin E."/>
            <person name="Tice H."/>
            <person name="Bruce D."/>
            <person name="Goodwin L."/>
            <person name="Pitluck S."/>
            <person name="Larimer F.W."/>
            <person name="Land M.L."/>
            <person name="Hauser L."/>
            <person name="Sangwan P."/>
            <person name="de Vos W.M."/>
            <person name="Janssen P.H."/>
            <person name="Smidt H."/>
        </authorList>
    </citation>
    <scope>NUCLEOTIDE SEQUENCE [LARGE SCALE GENOMIC DNA]</scope>
    <source>
        <strain evidence="2 3">Ellin428</strain>
    </source>
</reference>
<dbReference type="Pfam" id="PF22302">
    <property type="entry name" value="DUF6968"/>
    <property type="match status" value="1"/>
</dbReference>
<sequence>MIEPFANREFSCLSLTGERFAFTVRIGRPTPVSNEPDSDWRCPVTVPFDAPVRDIYGVDSWQAVCLALSLVHSQLVDFIQRGGKLYYPGTTDEFTLNDFFPNSTGNA</sequence>
<evidence type="ECO:0000259" key="1">
    <source>
        <dbReference type="Pfam" id="PF22302"/>
    </source>
</evidence>
<organism evidence="2 3">
    <name type="scientific">Chthoniobacter flavus Ellin428</name>
    <dbReference type="NCBI Taxonomy" id="497964"/>
    <lineage>
        <taxon>Bacteria</taxon>
        <taxon>Pseudomonadati</taxon>
        <taxon>Verrucomicrobiota</taxon>
        <taxon>Spartobacteria</taxon>
        <taxon>Chthoniobacterales</taxon>
        <taxon>Chthoniobacteraceae</taxon>
        <taxon>Chthoniobacter</taxon>
    </lineage>
</organism>
<dbReference type="AlphaFoldDB" id="B4DBW1"/>
<dbReference type="InParanoid" id="B4DBW1"/>
<dbReference type="RefSeq" id="WP_006983720.1">
    <property type="nucleotide sequence ID" value="NZ_ABVL01000041.1"/>
</dbReference>
<evidence type="ECO:0000313" key="2">
    <source>
        <dbReference type="EMBL" id="EDY16077.1"/>
    </source>
</evidence>
<proteinExistence type="predicted"/>
<evidence type="ECO:0000313" key="3">
    <source>
        <dbReference type="Proteomes" id="UP000005824"/>
    </source>
</evidence>
<feature type="domain" description="DUF6968" evidence="1">
    <location>
        <begin position="12"/>
        <end position="92"/>
    </location>
</feature>
<comment type="caution">
    <text evidence="2">The sequence shown here is derived from an EMBL/GenBank/DDBJ whole genome shotgun (WGS) entry which is preliminary data.</text>
</comment>